<dbReference type="InterPro" id="IPR017871">
    <property type="entry name" value="ABC_transporter-like_CS"/>
</dbReference>
<evidence type="ECO:0000313" key="6">
    <source>
        <dbReference type="EMBL" id="MFC7747518.1"/>
    </source>
</evidence>
<dbReference type="PROSITE" id="PS50893">
    <property type="entry name" value="ABC_TRANSPORTER_2"/>
    <property type="match status" value="1"/>
</dbReference>
<evidence type="ECO:0000256" key="1">
    <source>
        <dbReference type="ARBA" id="ARBA00005417"/>
    </source>
</evidence>
<comment type="similarity">
    <text evidence="1">Belongs to the ABC transporter superfamily.</text>
</comment>
<dbReference type="Proteomes" id="UP001596620">
    <property type="component" value="Unassembled WGS sequence"/>
</dbReference>
<evidence type="ECO:0000259" key="5">
    <source>
        <dbReference type="PROSITE" id="PS50893"/>
    </source>
</evidence>
<keyword evidence="4 6" id="KW-0067">ATP-binding</keyword>
<evidence type="ECO:0000256" key="2">
    <source>
        <dbReference type="ARBA" id="ARBA00022448"/>
    </source>
</evidence>
<sequence length="290" mass="32980">MDKIKIENLTKYFGGRKVLDNINLDIPGSLGLLGPNGAGKTTLMRILTTLVHSDEGQIKYGEISWENKDNVRQLIGYLPQHFSMYQNLNILDVLDHFAVLKGRENKDSRNEEVQQVLQQVNLEQNQKTKIKHLSGGMLRRVGIAQALLGDPEILVIDEPTAGLDVEERSRFRRLLRSLSENRIIIISSHIVEDLETTCDHIGIIKNGSVVSSGTRDEVIQVASGCVFESELSQKQLDSLDDDAIISIKQMGDHYSVRYFDFRNQRACTSDWPTLEDAYLYRMRYENNETI</sequence>
<dbReference type="GO" id="GO:0005524">
    <property type="term" value="F:ATP binding"/>
    <property type="evidence" value="ECO:0007669"/>
    <property type="project" value="UniProtKB-KW"/>
</dbReference>
<dbReference type="Gene3D" id="3.40.50.300">
    <property type="entry name" value="P-loop containing nucleotide triphosphate hydrolases"/>
    <property type="match status" value="1"/>
</dbReference>
<dbReference type="SMART" id="SM00382">
    <property type="entry name" value="AAA"/>
    <property type="match status" value="1"/>
</dbReference>
<gene>
    <name evidence="6" type="ORF">ACFQU8_09790</name>
</gene>
<evidence type="ECO:0000256" key="3">
    <source>
        <dbReference type="ARBA" id="ARBA00022741"/>
    </source>
</evidence>
<dbReference type="SUPFAM" id="SSF52540">
    <property type="entry name" value="P-loop containing nucleoside triphosphate hydrolases"/>
    <property type="match status" value="1"/>
</dbReference>
<dbReference type="PROSITE" id="PS00211">
    <property type="entry name" value="ABC_TRANSPORTER_1"/>
    <property type="match status" value="1"/>
</dbReference>
<comment type="caution">
    <text evidence="6">The sequence shown here is derived from an EMBL/GenBank/DDBJ whole genome shotgun (WGS) entry which is preliminary data.</text>
</comment>
<keyword evidence="3" id="KW-0547">Nucleotide-binding</keyword>
<organism evidence="6 7">
    <name type="scientific">Lentibacillus kimchii</name>
    <dbReference type="NCBI Taxonomy" id="1542911"/>
    <lineage>
        <taxon>Bacteria</taxon>
        <taxon>Bacillati</taxon>
        <taxon>Bacillota</taxon>
        <taxon>Bacilli</taxon>
        <taxon>Bacillales</taxon>
        <taxon>Bacillaceae</taxon>
        <taxon>Lentibacillus</taxon>
    </lineage>
</organism>
<reference evidence="7" key="1">
    <citation type="journal article" date="2019" name="Int. J. Syst. Evol. Microbiol.">
        <title>The Global Catalogue of Microorganisms (GCM) 10K type strain sequencing project: providing services to taxonomists for standard genome sequencing and annotation.</title>
        <authorList>
            <consortium name="The Broad Institute Genomics Platform"/>
            <consortium name="The Broad Institute Genome Sequencing Center for Infectious Disease"/>
            <person name="Wu L."/>
            <person name="Ma J."/>
        </authorList>
    </citation>
    <scope>NUCLEOTIDE SEQUENCE [LARGE SCALE GENOMIC DNA]</scope>
    <source>
        <strain evidence="7">JCM 30234</strain>
    </source>
</reference>
<dbReference type="Pfam" id="PF00005">
    <property type="entry name" value="ABC_tran"/>
    <property type="match status" value="1"/>
</dbReference>
<dbReference type="PANTHER" id="PTHR43335:SF2">
    <property type="entry name" value="ABC TRANSPORTER, ATP-BINDING PROTEIN"/>
    <property type="match status" value="1"/>
</dbReference>
<dbReference type="EMBL" id="JBHTGR010000039">
    <property type="protein sequence ID" value="MFC7747518.1"/>
    <property type="molecule type" value="Genomic_DNA"/>
</dbReference>
<keyword evidence="2" id="KW-0813">Transport</keyword>
<dbReference type="InterPro" id="IPR027417">
    <property type="entry name" value="P-loop_NTPase"/>
</dbReference>
<name>A0ABW2UW80_9BACI</name>
<evidence type="ECO:0000313" key="7">
    <source>
        <dbReference type="Proteomes" id="UP001596620"/>
    </source>
</evidence>
<dbReference type="InterPro" id="IPR003439">
    <property type="entry name" value="ABC_transporter-like_ATP-bd"/>
</dbReference>
<keyword evidence="7" id="KW-1185">Reference proteome</keyword>
<proteinExistence type="inferred from homology"/>
<feature type="domain" description="ABC transporter" evidence="5">
    <location>
        <begin position="4"/>
        <end position="231"/>
    </location>
</feature>
<dbReference type="InterPro" id="IPR003593">
    <property type="entry name" value="AAA+_ATPase"/>
</dbReference>
<evidence type="ECO:0000256" key="4">
    <source>
        <dbReference type="ARBA" id="ARBA00022840"/>
    </source>
</evidence>
<dbReference type="RefSeq" id="WP_382359321.1">
    <property type="nucleotide sequence ID" value="NZ_JBHTGR010000039.1"/>
</dbReference>
<protein>
    <submittedName>
        <fullName evidence="6">ATP-binding cassette domain-containing protein</fullName>
    </submittedName>
</protein>
<accession>A0ABW2UW80</accession>
<dbReference type="PANTHER" id="PTHR43335">
    <property type="entry name" value="ABC TRANSPORTER, ATP-BINDING PROTEIN"/>
    <property type="match status" value="1"/>
</dbReference>